<dbReference type="Gene3D" id="3.50.50.60">
    <property type="entry name" value="FAD/NAD(P)-binding domain"/>
    <property type="match status" value="1"/>
</dbReference>
<keyword evidence="6" id="KW-1185">Reference proteome</keyword>
<evidence type="ECO:0000259" key="4">
    <source>
        <dbReference type="Pfam" id="PF00070"/>
    </source>
</evidence>
<evidence type="ECO:0000256" key="3">
    <source>
        <dbReference type="ARBA" id="ARBA00023002"/>
    </source>
</evidence>
<evidence type="ECO:0000313" key="6">
    <source>
        <dbReference type="Proteomes" id="UP001412067"/>
    </source>
</evidence>
<keyword evidence="2" id="KW-0285">Flavoprotein</keyword>
<dbReference type="Pfam" id="PF00070">
    <property type="entry name" value="Pyr_redox"/>
    <property type="match status" value="1"/>
</dbReference>
<evidence type="ECO:0000256" key="1">
    <source>
        <dbReference type="ARBA" id="ARBA00009333"/>
    </source>
</evidence>
<keyword evidence="3" id="KW-0560">Oxidoreductase</keyword>
<comment type="caution">
    <text evidence="5">The sequence shown here is derived from an EMBL/GenBank/DDBJ whole genome shotgun (WGS) entry which is preliminary data.</text>
</comment>
<evidence type="ECO:0000313" key="5">
    <source>
        <dbReference type="EMBL" id="KAK8953620.1"/>
    </source>
</evidence>
<gene>
    <name evidence="5" type="primary">NTR1</name>
    <name evidence="5" type="ORF">KSP40_PGU017422</name>
</gene>
<proteinExistence type="inferred from homology"/>
<dbReference type="InterPro" id="IPR050097">
    <property type="entry name" value="Ferredoxin-NADP_redctase_2"/>
</dbReference>
<dbReference type="PANTHER" id="PTHR48105">
    <property type="entry name" value="THIOREDOXIN REDUCTASE 1-RELATED-RELATED"/>
    <property type="match status" value="1"/>
</dbReference>
<accession>A0ABR2LXJ7</accession>
<name>A0ABR2LXJ7_9ASPA</name>
<dbReference type="EMBL" id="JBBWWR010000014">
    <property type="protein sequence ID" value="KAK8953620.1"/>
    <property type="molecule type" value="Genomic_DNA"/>
</dbReference>
<dbReference type="PRINTS" id="PR00469">
    <property type="entry name" value="PNDRDTASEII"/>
</dbReference>
<sequence length="102" mass="11700">MTTHSHRDRAAPIFQNRTIAVVGDGDLVMEEAKYLTKYWSRIFIVHQMDTFRASKIMRPLSNPKIDVPWNSQVLEAYGENEGGLFFAIEHDPATKFLGDSWS</sequence>
<evidence type="ECO:0000256" key="2">
    <source>
        <dbReference type="ARBA" id="ARBA00022630"/>
    </source>
</evidence>
<feature type="domain" description="Pyridine nucleotide-disulphide oxidoreductase N-terminal" evidence="4">
    <location>
        <begin position="19"/>
        <end position="82"/>
    </location>
</feature>
<reference evidence="5 6" key="1">
    <citation type="journal article" date="2022" name="Nat. Plants">
        <title>Genomes of leafy and leafless Platanthera orchids illuminate the evolution of mycoheterotrophy.</title>
        <authorList>
            <person name="Li M.H."/>
            <person name="Liu K.W."/>
            <person name="Li Z."/>
            <person name="Lu H.C."/>
            <person name="Ye Q.L."/>
            <person name="Zhang D."/>
            <person name="Wang J.Y."/>
            <person name="Li Y.F."/>
            <person name="Zhong Z.M."/>
            <person name="Liu X."/>
            <person name="Yu X."/>
            <person name="Liu D.K."/>
            <person name="Tu X.D."/>
            <person name="Liu B."/>
            <person name="Hao Y."/>
            <person name="Liao X.Y."/>
            <person name="Jiang Y.T."/>
            <person name="Sun W.H."/>
            <person name="Chen J."/>
            <person name="Chen Y.Q."/>
            <person name="Ai Y."/>
            <person name="Zhai J.W."/>
            <person name="Wu S.S."/>
            <person name="Zhou Z."/>
            <person name="Hsiao Y.Y."/>
            <person name="Wu W.L."/>
            <person name="Chen Y.Y."/>
            <person name="Lin Y.F."/>
            <person name="Hsu J.L."/>
            <person name="Li C.Y."/>
            <person name="Wang Z.W."/>
            <person name="Zhao X."/>
            <person name="Zhong W.Y."/>
            <person name="Ma X.K."/>
            <person name="Ma L."/>
            <person name="Huang J."/>
            <person name="Chen G.Z."/>
            <person name="Huang M.Z."/>
            <person name="Huang L."/>
            <person name="Peng D.H."/>
            <person name="Luo Y.B."/>
            <person name="Zou S.Q."/>
            <person name="Chen S.P."/>
            <person name="Lan S."/>
            <person name="Tsai W.C."/>
            <person name="Van de Peer Y."/>
            <person name="Liu Z.J."/>
        </authorList>
    </citation>
    <scope>NUCLEOTIDE SEQUENCE [LARGE SCALE GENOMIC DNA]</scope>
    <source>
        <strain evidence="5">Lor288</strain>
    </source>
</reference>
<dbReference type="SUPFAM" id="SSF51905">
    <property type="entry name" value="FAD/NAD(P)-binding domain"/>
    <property type="match status" value="1"/>
</dbReference>
<organism evidence="5 6">
    <name type="scientific">Platanthera guangdongensis</name>
    <dbReference type="NCBI Taxonomy" id="2320717"/>
    <lineage>
        <taxon>Eukaryota</taxon>
        <taxon>Viridiplantae</taxon>
        <taxon>Streptophyta</taxon>
        <taxon>Embryophyta</taxon>
        <taxon>Tracheophyta</taxon>
        <taxon>Spermatophyta</taxon>
        <taxon>Magnoliopsida</taxon>
        <taxon>Liliopsida</taxon>
        <taxon>Asparagales</taxon>
        <taxon>Orchidaceae</taxon>
        <taxon>Orchidoideae</taxon>
        <taxon>Orchideae</taxon>
        <taxon>Orchidinae</taxon>
        <taxon>Platanthera</taxon>
    </lineage>
</organism>
<dbReference type="Proteomes" id="UP001412067">
    <property type="component" value="Unassembled WGS sequence"/>
</dbReference>
<dbReference type="InterPro" id="IPR036188">
    <property type="entry name" value="FAD/NAD-bd_sf"/>
</dbReference>
<protein>
    <submittedName>
        <fullName evidence="5">Thioredoxin reductase 1</fullName>
    </submittedName>
</protein>
<comment type="similarity">
    <text evidence="1">Belongs to the class-II pyridine nucleotide-disulfide oxidoreductase family.</text>
</comment>
<dbReference type="InterPro" id="IPR039648">
    <property type="entry name" value="DHPH_N"/>
</dbReference>